<dbReference type="Proteomes" id="UP000813876">
    <property type="component" value="Unassembled WGS sequence"/>
</dbReference>
<protein>
    <recommendedName>
        <fullName evidence="4">CPBP family intramembrane metalloprotease</fullName>
    </recommendedName>
</protein>
<gene>
    <name evidence="2" type="ORF">GLP33_19965</name>
</gene>
<sequence>MFILNCNSNIMVYMVKSIFLCVLTAFLIGFITYCFFYPIIGEVSLERGDGYVDFFGSIILAPFFETLLLVFFVFLTKKLISNMMFVSLFVALLFSIMHSTISILWGVVVFFPFCIYVLSYQVWLFKSNKYGFFTSASIHAGVNATSVLLSSLLFS</sequence>
<feature type="transmembrane region" description="Helical" evidence="1">
    <location>
        <begin position="130"/>
        <end position="154"/>
    </location>
</feature>
<organism evidence="2 3">
    <name type="scientific">Photobacterium phosphoreum</name>
    <dbReference type="NCBI Taxonomy" id="659"/>
    <lineage>
        <taxon>Bacteria</taxon>
        <taxon>Pseudomonadati</taxon>
        <taxon>Pseudomonadota</taxon>
        <taxon>Gammaproteobacteria</taxon>
        <taxon>Vibrionales</taxon>
        <taxon>Vibrionaceae</taxon>
        <taxon>Photobacterium</taxon>
    </lineage>
</organism>
<keyword evidence="1" id="KW-1133">Transmembrane helix</keyword>
<keyword evidence="1" id="KW-0812">Transmembrane</keyword>
<comment type="caution">
    <text evidence="2">The sequence shown here is derived from an EMBL/GenBank/DDBJ whole genome shotgun (WGS) entry which is preliminary data.</text>
</comment>
<feature type="transmembrane region" description="Helical" evidence="1">
    <location>
        <begin position="103"/>
        <end position="123"/>
    </location>
</feature>
<feature type="transmembrane region" description="Helical" evidence="1">
    <location>
        <begin position="18"/>
        <end position="40"/>
    </location>
</feature>
<evidence type="ECO:0000256" key="1">
    <source>
        <dbReference type="SAM" id="Phobius"/>
    </source>
</evidence>
<name>A0AAW5A3A1_PHOPO</name>
<reference evidence="2" key="1">
    <citation type="submission" date="2019-11" db="EMBL/GenBank/DDBJ databases">
        <title>Comparative genomics of photobacteria reveal adaptation to distinct habitats.</title>
        <authorList>
            <person name="Fuertes-Perez S."/>
            <person name="Hilgarth M."/>
            <person name="Vogel R.F."/>
        </authorList>
    </citation>
    <scope>NUCLEOTIDE SEQUENCE</scope>
    <source>
        <strain evidence="2">TMW2.2145</strain>
    </source>
</reference>
<evidence type="ECO:0008006" key="4">
    <source>
        <dbReference type="Google" id="ProtNLM"/>
    </source>
</evidence>
<evidence type="ECO:0000313" key="3">
    <source>
        <dbReference type="Proteomes" id="UP000813876"/>
    </source>
</evidence>
<dbReference type="RefSeq" id="WP_065194117.1">
    <property type="nucleotide sequence ID" value="NZ_LZFF01000001.1"/>
</dbReference>
<feature type="transmembrane region" description="Helical" evidence="1">
    <location>
        <begin position="52"/>
        <end position="74"/>
    </location>
</feature>
<dbReference type="EMBL" id="WMCP01000039">
    <property type="protein sequence ID" value="MCF2303994.1"/>
    <property type="molecule type" value="Genomic_DNA"/>
</dbReference>
<keyword evidence="1" id="KW-0472">Membrane</keyword>
<evidence type="ECO:0000313" key="2">
    <source>
        <dbReference type="EMBL" id="MCF2303994.1"/>
    </source>
</evidence>
<feature type="transmembrane region" description="Helical" evidence="1">
    <location>
        <begin position="79"/>
        <end position="97"/>
    </location>
</feature>
<dbReference type="GeneID" id="57353832"/>
<proteinExistence type="predicted"/>
<dbReference type="AlphaFoldDB" id="A0AAW5A3A1"/>
<accession>A0AAW5A3A1</accession>